<sequence length="223" mass="25259">MSSEIKFVFTMITVFMISATNAYSDTTLQLDANCRNSLNNFLYDSNMYPTEVNFTTTKVSVYVNAKVDKSWNSSAMDKLPVQVTYSLAWNDPRLAYGNQPGCKQRYVKLDRITPYLWIWYPALDHEPGMIDYIGSHFCRRKLIGANGDVFKKCTLGHILDLERRGDTRADWAGVPEVIMEEDEVDGYKITGVGSKCESLENHGPFGPIGRSCLRVKLDLKSLV</sequence>
<gene>
    <name evidence="2" type="ORF">Fcan01_08634</name>
</gene>
<reference evidence="2 3" key="1">
    <citation type="submission" date="2015-12" db="EMBL/GenBank/DDBJ databases">
        <title>The genome of Folsomia candida.</title>
        <authorList>
            <person name="Faddeeva A."/>
            <person name="Derks M.F."/>
            <person name="Anvar Y."/>
            <person name="Smit S."/>
            <person name="Van Straalen N."/>
            <person name="Roelofs D."/>
        </authorList>
    </citation>
    <scope>NUCLEOTIDE SEQUENCE [LARGE SCALE GENOMIC DNA]</scope>
    <source>
        <strain evidence="2 3">VU population</strain>
        <tissue evidence="2">Whole body</tissue>
    </source>
</reference>
<evidence type="ECO:0000313" key="3">
    <source>
        <dbReference type="Proteomes" id="UP000198287"/>
    </source>
</evidence>
<dbReference type="EMBL" id="LNIX01000004">
    <property type="protein sequence ID" value="OXA55749.1"/>
    <property type="molecule type" value="Genomic_DNA"/>
</dbReference>
<dbReference type="Proteomes" id="UP000198287">
    <property type="component" value="Unassembled WGS sequence"/>
</dbReference>
<keyword evidence="3" id="KW-1185">Reference proteome</keyword>
<organism evidence="2 3">
    <name type="scientific">Folsomia candida</name>
    <name type="common">Springtail</name>
    <dbReference type="NCBI Taxonomy" id="158441"/>
    <lineage>
        <taxon>Eukaryota</taxon>
        <taxon>Metazoa</taxon>
        <taxon>Ecdysozoa</taxon>
        <taxon>Arthropoda</taxon>
        <taxon>Hexapoda</taxon>
        <taxon>Collembola</taxon>
        <taxon>Entomobryomorpha</taxon>
        <taxon>Isotomoidea</taxon>
        <taxon>Isotomidae</taxon>
        <taxon>Proisotominae</taxon>
        <taxon>Folsomia</taxon>
    </lineage>
</organism>
<keyword evidence="1" id="KW-0732">Signal</keyword>
<dbReference type="AlphaFoldDB" id="A0A226EEA5"/>
<evidence type="ECO:0000313" key="2">
    <source>
        <dbReference type="EMBL" id="OXA55749.1"/>
    </source>
</evidence>
<comment type="caution">
    <text evidence="2">The sequence shown here is derived from an EMBL/GenBank/DDBJ whole genome shotgun (WGS) entry which is preliminary data.</text>
</comment>
<feature type="signal peptide" evidence="1">
    <location>
        <begin position="1"/>
        <end position="22"/>
    </location>
</feature>
<proteinExistence type="predicted"/>
<evidence type="ECO:0000256" key="1">
    <source>
        <dbReference type="SAM" id="SignalP"/>
    </source>
</evidence>
<accession>A0A226EEA5</accession>
<name>A0A226EEA5_FOLCA</name>
<protein>
    <submittedName>
        <fullName evidence="2">Uncharacterized protein</fullName>
    </submittedName>
</protein>
<feature type="chain" id="PRO_5012443437" evidence="1">
    <location>
        <begin position="23"/>
        <end position="223"/>
    </location>
</feature>